<dbReference type="InterPro" id="IPR005149">
    <property type="entry name" value="Tscrpt_reg_PadR_N"/>
</dbReference>
<sequence length="112" mass="12566">MEENMKQSQLLKGVLEGCVLLIIGQGEIYGYELMQRLHAYGFTSVVGGTLYPLLTKLETQEQITGNLRTSPDGPDRKYFRLTTSGVKAGQDFERQWAELRAQVAAVVEDKNK</sequence>
<dbReference type="EMBL" id="AZFJ01000049">
    <property type="protein sequence ID" value="KRL85780.1"/>
    <property type="molecule type" value="Genomic_DNA"/>
</dbReference>
<feature type="domain" description="Transcription regulator PadR N-terminal" evidence="1">
    <location>
        <begin position="19"/>
        <end position="87"/>
    </location>
</feature>
<dbReference type="SUPFAM" id="SSF46785">
    <property type="entry name" value="Winged helix' DNA-binding domain"/>
    <property type="match status" value="1"/>
</dbReference>
<dbReference type="PANTHER" id="PTHR33169">
    <property type="entry name" value="PADR-FAMILY TRANSCRIPTIONAL REGULATOR"/>
    <property type="match status" value="1"/>
</dbReference>
<dbReference type="InterPro" id="IPR036390">
    <property type="entry name" value="WH_DNA-bd_sf"/>
</dbReference>
<evidence type="ECO:0000259" key="1">
    <source>
        <dbReference type="Pfam" id="PF03551"/>
    </source>
</evidence>
<dbReference type="STRING" id="1423783.FC50_GL001171"/>
<dbReference type="Pfam" id="PF03551">
    <property type="entry name" value="PadR"/>
    <property type="match status" value="1"/>
</dbReference>
<keyword evidence="3" id="KW-1185">Reference proteome</keyword>
<dbReference type="PATRIC" id="fig|1423783.4.peg.1212"/>
<accession>A0A0R1TZW6</accession>
<dbReference type="InterPro" id="IPR036388">
    <property type="entry name" value="WH-like_DNA-bd_sf"/>
</dbReference>
<dbReference type="InterPro" id="IPR052509">
    <property type="entry name" value="Metal_resp_DNA-bind_regulator"/>
</dbReference>
<name>A0A0R1TZW6_9LACO</name>
<organism evidence="2 3">
    <name type="scientific">Lacticaseibacillus pantheris DSM 15945 = JCM 12539 = NBRC 106106</name>
    <dbReference type="NCBI Taxonomy" id="1423783"/>
    <lineage>
        <taxon>Bacteria</taxon>
        <taxon>Bacillati</taxon>
        <taxon>Bacillota</taxon>
        <taxon>Bacilli</taxon>
        <taxon>Lactobacillales</taxon>
        <taxon>Lactobacillaceae</taxon>
        <taxon>Lacticaseibacillus</taxon>
    </lineage>
</organism>
<gene>
    <name evidence="2" type="ORF">FC50_GL001171</name>
</gene>
<reference evidence="2 3" key="1">
    <citation type="journal article" date="2015" name="Genome Announc.">
        <title>Expanding the biotechnology potential of lactobacilli through comparative genomics of 213 strains and associated genera.</title>
        <authorList>
            <person name="Sun Z."/>
            <person name="Harris H.M."/>
            <person name="McCann A."/>
            <person name="Guo C."/>
            <person name="Argimon S."/>
            <person name="Zhang W."/>
            <person name="Yang X."/>
            <person name="Jeffery I.B."/>
            <person name="Cooney J.C."/>
            <person name="Kagawa T.F."/>
            <person name="Liu W."/>
            <person name="Song Y."/>
            <person name="Salvetti E."/>
            <person name="Wrobel A."/>
            <person name="Rasinkangas P."/>
            <person name="Parkhill J."/>
            <person name="Rea M.C."/>
            <person name="O'Sullivan O."/>
            <person name="Ritari J."/>
            <person name="Douillard F.P."/>
            <person name="Paul Ross R."/>
            <person name="Yang R."/>
            <person name="Briner A.E."/>
            <person name="Felis G.E."/>
            <person name="de Vos W.M."/>
            <person name="Barrangou R."/>
            <person name="Klaenhammer T.R."/>
            <person name="Caufield P.W."/>
            <person name="Cui Y."/>
            <person name="Zhang H."/>
            <person name="O'Toole P.W."/>
        </authorList>
    </citation>
    <scope>NUCLEOTIDE SEQUENCE [LARGE SCALE GENOMIC DNA]</scope>
    <source>
        <strain evidence="2 3">DSM 15945</strain>
    </source>
</reference>
<dbReference type="Proteomes" id="UP000051922">
    <property type="component" value="Unassembled WGS sequence"/>
</dbReference>
<proteinExistence type="predicted"/>
<protein>
    <recommendedName>
        <fullName evidence="1">Transcription regulator PadR N-terminal domain-containing protein</fullName>
    </recommendedName>
</protein>
<dbReference type="PANTHER" id="PTHR33169:SF14">
    <property type="entry name" value="TRANSCRIPTIONAL REGULATOR RV3488"/>
    <property type="match status" value="1"/>
</dbReference>
<evidence type="ECO:0000313" key="2">
    <source>
        <dbReference type="EMBL" id="KRL85780.1"/>
    </source>
</evidence>
<evidence type="ECO:0000313" key="3">
    <source>
        <dbReference type="Proteomes" id="UP000051922"/>
    </source>
</evidence>
<dbReference type="AlphaFoldDB" id="A0A0R1TZW6"/>
<dbReference type="Gene3D" id="1.10.10.10">
    <property type="entry name" value="Winged helix-like DNA-binding domain superfamily/Winged helix DNA-binding domain"/>
    <property type="match status" value="1"/>
</dbReference>
<comment type="caution">
    <text evidence="2">The sequence shown here is derived from an EMBL/GenBank/DDBJ whole genome shotgun (WGS) entry which is preliminary data.</text>
</comment>